<organism evidence="1">
    <name type="scientific">Rhipicephalus zambeziensis</name>
    <dbReference type="NCBI Taxonomy" id="60191"/>
    <lineage>
        <taxon>Eukaryota</taxon>
        <taxon>Metazoa</taxon>
        <taxon>Ecdysozoa</taxon>
        <taxon>Arthropoda</taxon>
        <taxon>Chelicerata</taxon>
        <taxon>Arachnida</taxon>
        <taxon>Acari</taxon>
        <taxon>Parasitiformes</taxon>
        <taxon>Ixodida</taxon>
        <taxon>Ixodoidea</taxon>
        <taxon>Ixodidae</taxon>
        <taxon>Rhipicephalinae</taxon>
        <taxon>Rhipicephalus</taxon>
        <taxon>Rhipicephalus</taxon>
    </lineage>
</organism>
<accession>A0A224Y5K3</accession>
<dbReference type="AlphaFoldDB" id="A0A224Y5K3"/>
<proteinExistence type="predicted"/>
<reference evidence="1" key="1">
    <citation type="journal article" date="2017" name="Parasit. Vectors">
        <title>Sialotranscriptomics of Rhipicephalus zambeziensis reveals intricate expression profiles of secretory proteins and suggests tight temporal transcriptional regulation during blood-feeding.</title>
        <authorList>
            <person name="de Castro M.H."/>
            <person name="de Klerk D."/>
            <person name="Pienaar R."/>
            <person name="Rees D.J.G."/>
            <person name="Mans B.J."/>
        </authorList>
    </citation>
    <scope>NUCLEOTIDE SEQUENCE</scope>
    <source>
        <tissue evidence="1">Salivary glands</tissue>
    </source>
</reference>
<name>A0A224Y5K3_9ACAR</name>
<protein>
    <submittedName>
        <fullName evidence="1">Uncharacterized protein</fullName>
    </submittedName>
</protein>
<evidence type="ECO:0000313" key="1">
    <source>
        <dbReference type="EMBL" id="MAA12827.1"/>
    </source>
</evidence>
<dbReference type="EMBL" id="GFPF01001681">
    <property type="protein sequence ID" value="MAA12827.1"/>
    <property type="molecule type" value="Transcribed_RNA"/>
</dbReference>
<sequence>MRSRNLAAYITTLTSHPVACDVTGVKDAQRQVLQNSKHGVVRFVRCMQCTLLIFTIRGEISALVLLSKTCGTDCFHWLFIVSKLSIVARMAPPACLAKSLNVSHSLISFHFWNLFLLRQQLYGRFTGISDIAVMFCTKYSKTSLIQSHWDCEKSSN</sequence>